<protein>
    <submittedName>
        <fullName evidence="1">Uncharacterized protein</fullName>
    </submittedName>
</protein>
<evidence type="ECO:0000313" key="2">
    <source>
        <dbReference type="Proteomes" id="UP001279734"/>
    </source>
</evidence>
<comment type="caution">
    <text evidence="1">The sequence shown here is derived from an EMBL/GenBank/DDBJ whole genome shotgun (WGS) entry which is preliminary data.</text>
</comment>
<name>A0AAD3S797_NEPGR</name>
<keyword evidence="2" id="KW-1185">Reference proteome</keyword>
<gene>
    <name evidence="1" type="ORF">Nepgr_007648</name>
</gene>
<dbReference type="EMBL" id="BSYO01000006">
    <property type="protein sequence ID" value="GMH05808.1"/>
    <property type="molecule type" value="Genomic_DNA"/>
</dbReference>
<dbReference type="Proteomes" id="UP001279734">
    <property type="component" value="Unassembled WGS sequence"/>
</dbReference>
<dbReference type="AlphaFoldDB" id="A0AAD3S797"/>
<accession>A0AAD3S797</accession>
<reference evidence="1" key="1">
    <citation type="submission" date="2023-05" db="EMBL/GenBank/DDBJ databases">
        <title>Nepenthes gracilis genome sequencing.</title>
        <authorList>
            <person name="Fukushima K."/>
        </authorList>
    </citation>
    <scope>NUCLEOTIDE SEQUENCE</scope>
    <source>
        <strain evidence="1">SING2019-196</strain>
    </source>
</reference>
<proteinExistence type="predicted"/>
<evidence type="ECO:0000313" key="1">
    <source>
        <dbReference type="EMBL" id="GMH05808.1"/>
    </source>
</evidence>
<organism evidence="1 2">
    <name type="scientific">Nepenthes gracilis</name>
    <name type="common">Slender pitcher plant</name>
    <dbReference type="NCBI Taxonomy" id="150966"/>
    <lineage>
        <taxon>Eukaryota</taxon>
        <taxon>Viridiplantae</taxon>
        <taxon>Streptophyta</taxon>
        <taxon>Embryophyta</taxon>
        <taxon>Tracheophyta</taxon>
        <taxon>Spermatophyta</taxon>
        <taxon>Magnoliopsida</taxon>
        <taxon>eudicotyledons</taxon>
        <taxon>Gunneridae</taxon>
        <taxon>Pentapetalae</taxon>
        <taxon>Caryophyllales</taxon>
        <taxon>Nepenthaceae</taxon>
        <taxon>Nepenthes</taxon>
    </lineage>
</organism>
<sequence>MSVYKAQLKVPKRPTSTLVFDCRSSEKLPFPLLCFFVLRCEERAIAQNTSLRSFELLEQAAKHLLRVILRQQKIVFHQLV</sequence>